<dbReference type="KEGG" id="asz:ASN_848"/>
<keyword evidence="2" id="KW-1185">Reference proteome</keyword>
<dbReference type="AlphaFoldDB" id="A0A0U5ERJ7"/>
<organism evidence="1 2">
    <name type="scientific">Acetobacter senegalensis</name>
    <dbReference type="NCBI Taxonomy" id="446692"/>
    <lineage>
        <taxon>Bacteria</taxon>
        <taxon>Pseudomonadati</taxon>
        <taxon>Pseudomonadota</taxon>
        <taxon>Alphaproteobacteria</taxon>
        <taxon>Acetobacterales</taxon>
        <taxon>Acetobacteraceae</taxon>
        <taxon>Acetobacter</taxon>
    </lineage>
</organism>
<evidence type="ECO:0000313" key="1">
    <source>
        <dbReference type="EMBL" id="CEF40250.1"/>
    </source>
</evidence>
<name>A0A0U5ERJ7_9PROT</name>
<proteinExistence type="predicted"/>
<reference evidence="2" key="1">
    <citation type="submission" date="2014-09" db="EMBL/GenBank/DDBJ databases">
        <authorList>
            <person name="Illeghems K.G."/>
        </authorList>
    </citation>
    <scope>NUCLEOTIDE SEQUENCE [LARGE SCALE GENOMIC DNA]</scope>
    <source>
        <strain evidence="2">108B</strain>
    </source>
</reference>
<dbReference type="EMBL" id="LN606600">
    <property type="protein sequence ID" value="CEF40250.1"/>
    <property type="molecule type" value="Genomic_DNA"/>
</dbReference>
<sequence length="34" mass="3448">MAAFFQVNIYLISGDVARVTGTGRGAGSRQCSGG</sequence>
<protein>
    <submittedName>
        <fullName evidence="1">Uncharacterized protein</fullName>
    </submittedName>
</protein>
<accession>A0A0U5ERJ7</accession>
<evidence type="ECO:0000313" key="2">
    <source>
        <dbReference type="Proteomes" id="UP000056109"/>
    </source>
</evidence>
<gene>
    <name evidence="1" type="ORF">ASN_848</name>
</gene>
<dbReference type="Proteomes" id="UP000056109">
    <property type="component" value="Chromosome I"/>
</dbReference>